<gene>
    <name evidence="6" type="ORF">ENQ20_14670</name>
</gene>
<dbReference type="InterPro" id="IPR011330">
    <property type="entry name" value="Glyco_hydro/deAcase_b/a-brl"/>
</dbReference>
<evidence type="ECO:0000313" key="6">
    <source>
        <dbReference type="EMBL" id="HDX32712.1"/>
    </source>
</evidence>
<accession>A0A7C1FGX1</accession>
<keyword evidence="3" id="KW-0378">Hydrolase</keyword>
<evidence type="ECO:0000256" key="3">
    <source>
        <dbReference type="ARBA" id="ARBA00022801"/>
    </source>
</evidence>
<dbReference type="Gene3D" id="3.20.20.370">
    <property type="entry name" value="Glycoside hydrolase/deacetylase"/>
    <property type="match status" value="1"/>
</dbReference>
<dbReference type="SUPFAM" id="SSF88713">
    <property type="entry name" value="Glycoside hydrolase/deacetylase"/>
    <property type="match status" value="1"/>
</dbReference>
<evidence type="ECO:0000256" key="1">
    <source>
        <dbReference type="ARBA" id="ARBA00001946"/>
    </source>
</evidence>
<dbReference type="Pfam" id="PF04794">
    <property type="entry name" value="YdjC"/>
    <property type="match status" value="1"/>
</dbReference>
<organism evidence="6">
    <name type="scientific">Caldilinea aerophila</name>
    <dbReference type="NCBI Taxonomy" id="133453"/>
    <lineage>
        <taxon>Bacteria</taxon>
        <taxon>Bacillati</taxon>
        <taxon>Chloroflexota</taxon>
        <taxon>Caldilineae</taxon>
        <taxon>Caldilineales</taxon>
        <taxon>Caldilineaceae</taxon>
        <taxon>Caldilinea</taxon>
    </lineage>
</organism>
<evidence type="ECO:0000256" key="4">
    <source>
        <dbReference type="ARBA" id="ARBA00022842"/>
    </source>
</evidence>
<comment type="cofactor">
    <cofactor evidence="1">
        <name>Mg(2+)</name>
        <dbReference type="ChEBI" id="CHEBI:18420"/>
    </cofactor>
</comment>
<comment type="caution">
    <text evidence="6">The sequence shown here is derived from an EMBL/GenBank/DDBJ whole genome shotgun (WGS) entry which is preliminary data.</text>
</comment>
<keyword evidence="2" id="KW-0479">Metal-binding</keyword>
<dbReference type="AlphaFoldDB" id="A0A7C1FGX1"/>
<dbReference type="GO" id="GO:0019213">
    <property type="term" value="F:deacetylase activity"/>
    <property type="evidence" value="ECO:0007669"/>
    <property type="project" value="TreeGrafter"/>
</dbReference>
<dbReference type="PANTHER" id="PTHR31609:SF1">
    <property type="entry name" value="CARBOHYDRATE DEACETYLASE"/>
    <property type="match status" value="1"/>
</dbReference>
<sequence>MTRYLLLNADDFGMCHSMNVAIIDLLESGWITSATIMAPCPWFPEAAEYARTHPEKCIGLHLTFTSEWAGYRWRPLAQGEVVSLLDAEGYFHKDVFSVERFAQPADVEREMRAQLAHAERWGVRISHLDNHMGSLYGMMGVQSHLPLVFQLCAERGFPFRLPTRFLPGDAIGDALSPAVRATMQQVADVAAALKVPVLDCLLAHPYEKLPGETYESFRDSVCEKLTQLPEGIHELFLHPAIDSPELRAITPEWEKRTWEHRLPADPIFLETLARERIQVISWHEVRAVRGLA</sequence>
<reference evidence="6" key="1">
    <citation type="journal article" date="2020" name="mSystems">
        <title>Genome- and Community-Level Interaction Insights into Carbon Utilization and Element Cycling Functions of Hydrothermarchaeota in Hydrothermal Sediment.</title>
        <authorList>
            <person name="Zhou Z."/>
            <person name="Liu Y."/>
            <person name="Xu W."/>
            <person name="Pan J."/>
            <person name="Luo Z.H."/>
            <person name="Li M."/>
        </authorList>
    </citation>
    <scope>NUCLEOTIDE SEQUENCE [LARGE SCALE GENOMIC DNA]</scope>
    <source>
        <strain evidence="6">SpSt-289</strain>
    </source>
</reference>
<dbReference type="PANTHER" id="PTHR31609">
    <property type="entry name" value="YDJC DEACETYLASE FAMILY MEMBER"/>
    <property type="match status" value="1"/>
</dbReference>
<evidence type="ECO:0000256" key="5">
    <source>
        <dbReference type="ARBA" id="ARBA00023277"/>
    </source>
</evidence>
<protein>
    <submittedName>
        <fullName evidence="6">ChbG/HpnK family deacetylase</fullName>
    </submittedName>
</protein>
<dbReference type="EMBL" id="DSMG01000151">
    <property type="protein sequence ID" value="HDX32712.1"/>
    <property type="molecule type" value="Genomic_DNA"/>
</dbReference>
<dbReference type="GO" id="GO:0016787">
    <property type="term" value="F:hydrolase activity"/>
    <property type="evidence" value="ECO:0007669"/>
    <property type="project" value="UniProtKB-KW"/>
</dbReference>
<dbReference type="GO" id="GO:0005975">
    <property type="term" value="P:carbohydrate metabolic process"/>
    <property type="evidence" value="ECO:0007669"/>
    <property type="project" value="InterPro"/>
</dbReference>
<dbReference type="InterPro" id="IPR006879">
    <property type="entry name" value="YdjC-like"/>
</dbReference>
<keyword evidence="5" id="KW-0119">Carbohydrate metabolism</keyword>
<keyword evidence="4" id="KW-0460">Magnesium</keyword>
<dbReference type="GO" id="GO:0046872">
    <property type="term" value="F:metal ion binding"/>
    <property type="evidence" value="ECO:0007669"/>
    <property type="project" value="UniProtKB-KW"/>
</dbReference>
<evidence type="ECO:0000256" key="2">
    <source>
        <dbReference type="ARBA" id="ARBA00022723"/>
    </source>
</evidence>
<dbReference type="CDD" id="cd10802">
    <property type="entry name" value="YdjC_TTHB029_like"/>
    <property type="match status" value="1"/>
</dbReference>
<name>A0A7C1FGX1_9CHLR</name>
<proteinExistence type="predicted"/>